<dbReference type="Proteomes" id="UP001500630">
    <property type="component" value="Unassembled WGS sequence"/>
</dbReference>
<dbReference type="EMBL" id="BAABDQ010000014">
    <property type="protein sequence ID" value="GAA3571705.1"/>
    <property type="molecule type" value="Genomic_DNA"/>
</dbReference>
<keyword evidence="2" id="KW-0378">Hydrolase</keyword>
<dbReference type="GO" id="GO:0016787">
    <property type="term" value="F:hydrolase activity"/>
    <property type="evidence" value="ECO:0007669"/>
    <property type="project" value="UniProtKB-KW"/>
</dbReference>
<accession>A0ABP6XTW2</accession>
<gene>
    <name evidence="2" type="ORF">GCM10022419_060730</name>
</gene>
<name>A0ABP6XTW2_9ACTN</name>
<keyword evidence="3" id="KW-1185">Reference proteome</keyword>
<dbReference type="Pfam" id="PF12697">
    <property type="entry name" value="Abhydrolase_6"/>
    <property type="match status" value="1"/>
</dbReference>
<reference evidence="3" key="1">
    <citation type="journal article" date="2019" name="Int. J. Syst. Evol. Microbiol.">
        <title>The Global Catalogue of Microorganisms (GCM) 10K type strain sequencing project: providing services to taxonomists for standard genome sequencing and annotation.</title>
        <authorList>
            <consortium name="The Broad Institute Genomics Platform"/>
            <consortium name="The Broad Institute Genome Sequencing Center for Infectious Disease"/>
            <person name="Wu L."/>
            <person name="Ma J."/>
        </authorList>
    </citation>
    <scope>NUCLEOTIDE SEQUENCE [LARGE SCALE GENOMIC DNA]</scope>
    <source>
        <strain evidence="3">JCM 17326</strain>
    </source>
</reference>
<sequence>MSTVSSADGTSIAYTRAGLGPAVILVDGALSFRGQSVNTGLATALAGHFTVYTYDRRGRGESGDTAPFAPEREIEDLAAIVAAAGGGPVRLYGTSSGAALALAATESGVPVEKLALYEPPFIVDGTRPAIPADYLSTLDELLAADRRADLVRYFMRRGVGLPGAVVAMMRFMPAWSTLKAVAHTLPYDAAFVAPYERGVPYPEGHWSSVKVPTLVMDGGKSRPWIRNAARSLAALLPGAEYRTLEGQTHIVKPAALAPVLEGFFG</sequence>
<evidence type="ECO:0000313" key="2">
    <source>
        <dbReference type="EMBL" id="GAA3571705.1"/>
    </source>
</evidence>
<comment type="caution">
    <text evidence="2">The sequence shown here is derived from an EMBL/GenBank/DDBJ whole genome shotgun (WGS) entry which is preliminary data.</text>
</comment>
<dbReference type="SUPFAM" id="SSF53474">
    <property type="entry name" value="alpha/beta-Hydrolases"/>
    <property type="match status" value="1"/>
</dbReference>
<dbReference type="Gene3D" id="3.40.50.1820">
    <property type="entry name" value="alpha/beta hydrolase"/>
    <property type="match status" value="1"/>
</dbReference>
<dbReference type="InterPro" id="IPR029058">
    <property type="entry name" value="AB_hydrolase_fold"/>
</dbReference>
<feature type="domain" description="AB hydrolase-1" evidence="1">
    <location>
        <begin position="39"/>
        <end position="250"/>
    </location>
</feature>
<evidence type="ECO:0000313" key="3">
    <source>
        <dbReference type="Proteomes" id="UP001500630"/>
    </source>
</evidence>
<protein>
    <submittedName>
        <fullName evidence="2">Alpha/beta hydrolase</fullName>
    </submittedName>
</protein>
<evidence type="ECO:0000259" key="1">
    <source>
        <dbReference type="Pfam" id="PF12697"/>
    </source>
</evidence>
<dbReference type="InterPro" id="IPR000073">
    <property type="entry name" value="AB_hydrolase_1"/>
</dbReference>
<dbReference type="RefSeq" id="WP_345566980.1">
    <property type="nucleotide sequence ID" value="NZ_BAABDQ010000014.1"/>
</dbReference>
<organism evidence="2 3">
    <name type="scientific">Nonomuraea rosea</name>
    <dbReference type="NCBI Taxonomy" id="638574"/>
    <lineage>
        <taxon>Bacteria</taxon>
        <taxon>Bacillati</taxon>
        <taxon>Actinomycetota</taxon>
        <taxon>Actinomycetes</taxon>
        <taxon>Streptosporangiales</taxon>
        <taxon>Streptosporangiaceae</taxon>
        <taxon>Nonomuraea</taxon>
    </lineage>
</organism>
<proteinExistence type="predicted"/>